<dbReference type="Proteomes" id="UP000275836">
    <property type="component" value="Unassembled WGS sequence"/>
</dbReference>
<evidence type="ECO:0000256" key="4">
    <source>
        <dbReference type="ARBA" id="ARBA00022679"/>
    </source>
</evidence>
<dbReference type="EMBL" id="RHGY01000007">
    <property type="protein sequence ID" value="RRG17670.1"/>
    <property type="molecule type" value="Genomic_DNA"/>
</dbReference>
<dbReference type="InterPro" id="IPR007554">
    <property type="entry name" value="Glycerophosphate_synth"/>
</dbReference>
<comment type="subcellular location">
    <subcellularLocation>
        <location evidence="1">Cell membrane</location>
        <topology evidence="1">Peripheral membrane protein</topology>
    </subcellularLocation>
</comment>
<feature type="non-terminal residue" evidence="7">
    <location>
        <position position="273"/>
    </location>
</feature>
<reference evidence="7 8" key="1">
    <citation type="submission" date="2018-10" db="EMBL/GenBank/DDBJ databases">
        <title>Draft genome sequence of Weissella viridescens UCO-SMC3.</title>
        <authorList>
            <person name="Garcia-Cancino A."/>
            <person name="Espinoza-Monje M."/>
            <person name="Albarracin L."/>
            <person name="Garcia-Castillo V."/>
            <person name="Campos-Martin J."/>
            <person name="Nakano Y."/>
            <person name="Guitierrez-Zamorano C."/>
            <person name="Ikeda-Ohtsubo W."/>
            <person name="Morita H."/>
            <person name="Kitazawa H."/>
            <person name="Villena J."/>
        </authorList>
    </citation>
    <scope>NUCLEOTIDE SEQUENCE [LARGE SCALE GENOMIC DNA]</scope>
    <source>
        <strain evidence="7 8">UCO-SMC3</strain>
    </source>
</reference>
<dbReference type="RefSeq" id="WP_185696116.1">
    <property type="nucleotide sequence ID" value="NZ_RHGY01000007.1"/>
</dbReference>
<dbReference type="PANTHER" id="PTHR37316:SF3">
    <property type="entry name" value="TEICHOIC ACID GLYCEROL-PHOSPHATE TRANSFERASE"/>
    <property type="match status" value="1"/>
</dbReference>
<dbReference type="Pfam" id="PF04464">
    <property type="entry name" value="Glyphos_transf"/>
    <property type="match status" value="1"/>
</dbReference>
<dbReference type="GO" id="GO:0047355">
    <property type="term" value="F:CDP-glycerol glycerophosphotransferase activity"/>
    <property type="evidence" value="ECO:0007669"/>
    <property type="project" value="InterPro"/>
</dbReference>
<dbReference type="InterPro" id="IPR051612">
    <property type="entry name" value="Teichoic_Acid_Biosynth"/>
</dbReference>
<evidence type="ECO:0000256" key="2">
    <source>
        <dbReference type="ARBA" id="ARBA00010488"/>
    </source>
</evidence>
<keyword evidence="4" id="KW-0808">Transferase</keyword>
<dbReference type="GO" id="GO:0019350">
    <property type="term" value="P:teichoic acid biosynthetic process"/>
    <property type="evidence" value="ECO:0007669"/>
    <property type="project" value="UniProtKB-KW"/>
</dbReference>
<evidence type="ECO:0008006" key="9">
    <source>
        <dbReference type="Google" id="ProtNLM"/>
    </source>
</evidence>
<evidence type="ECO:0000256" key="1">
    <source>
        <dbReference type="ARBA" id="ARBA00004202"/>
    </source>
</evidence>
<accession>A0A3P2RFS0</accession>
<dbReference type="InterPro" id="IPR043149">
    <property type="entry name" value="TagF_N"/>
</dbReference>
<dbReference type="PANTHER" id="PTHR37316">
    <property type="entry name" value="TEICHOIC ACID GLYCEROL-PHOSPHATE PRIMASE"/>
    <property type="match status" value="1"/>
</dbReference>
<dbReference type="Gene3D" id="3.40.50.12580">
    <property type="match status" value="1"/>
</dbReference>
<sequence>MKLWLFGSYSWQGNPKALLMYMQKHNTQTHEVWWVADTREEMKLVKSLGYKATLASSDKAAKLFARADVYVTENFREKYPDHLNPQAIILNLWHGVGLKHIELRLGAESALADGIVKKYVRNYPLYKNNLKFLATSEVMEKHFMEDMPLDEKQIIKGGYPRNQVYRDPEMRTDHGALNFIDDFDSVYLYAPTYRYKDVNGSFKQLLPDLKAVADKMAEQNGLFILKLHPFMLKDPEYQQAKAEYANHPNLLFWDDKYDVYEIFNKITVGIIDY</sequence>
<keyword evidence="6" id="KW-0472">Membrane</keyword>
<dbReference type="InterPro" id="IPR043148">
    <property type="entry name" value="TagF_C"/>
</dbReference>
<comment type="caution">
    <text evidence="7">The sequence shown here is derived from an EMBL/GenBank/DDBJ whole genome shotgun (WGS) entry which is preliminary data.</text>
</comment>
<gene>
    <name evidence="7" type="ORF">D3P96_06875</name>
</gene>
<dbReference type="GO" id="GO:0005886">
    <property type="term" value="C:plasma membrane"/>
    <property type="evidence" value="ECO:0007669"/>
    <property type="project" value="UniProtKB-SubCell"/>
</dbReference>
<keyword evidence="5" id="KW-0777">Teichoic acid biosynthesis</keyword>
<organism evidence="7 8">
    <name type="scientific">Weissella viridescens</name>
    <name type="common">Lactobacillus viridescens</name>
    <dbReference type="NCBI Taxonomy" id="1629"/>
    <lineage>
        <taxon>Bacteria</taxon>
        <taxon>Bacillati</taxon>
        <taxon>Bacillota</taxon>
        <taxon>Bacilli</taxon>
        <taxon>Lactobacillales</taxon>
        <taxon>Lactobacillaceae</taxon>
        <taxon>Weissella</taxon>
    </lineage>
</organism>
<proteinExistence type="inferred from homology"/>
<name>A0A3P2RFS0_WEIVI</name>
<keyword evidence="3" id="KW-1003">Cell membrane</keyword>
<dbReference type="Gene3D" id="3.40.50.11820">
    <property type="match status" value="1"/>
</dbReference>
<dbReference type="AlphaFoldDB" id="A0A3P2RFS0"/>
<protein>
    <recommendedName>
        <fullName evidence="9">CDP-glycerol:poly(Glycerophosphate) glycerophosphotransferase</fullName>
    </recommendedName>
</protein>
<comment type="similarity">
    <text evidence="2">Belongs to the CDP-glycerol glycerophosphotransferase family.</text>
</comment>
<evidence type="ECO:0000313" key="7">
    <source>
        <dbReference type="EMBL" id="RRG17670.1"/>
    </source>
</evidence>
<evidence type="ECO:0000256" key="3">
    <source>
        <dbReference type="ARBA" id="ARBA00022475"/>
    </source>
</evidence>
<evidence type="ECO:0000256" key="5">
    <source>
        <dbReference type="ARBA" id="ARBA00022944"/>
    </source>
</evidence>
<evidence type="ECO:0000313" key="8">
    <source>
        <dbReference type="Proteomes" id="UP000275836"/>
    </source>
</evidence>
<evidence type="ECO:0000256" key="6">
    <source>
        <dbReference type="ARBA" id="ARBA00023136"/>
    </source>
</evidence>